<proteinExistence type="predicted"/>
<dbReference type="PATRIC" id="fig|1526658.3.peg.3877"/>
<feature type="region of interest" description="Disordered" evidence="1">
    <location>
        <begin position="97"/>
        <end position="137"/>
    </location>
</feature>
<protein>
    <submittedName>
        <fullName evidence="2">Uncharacterized protein</fullName>
    </submittedName>
</protein>
<keyword evidence="3" id="KW-1185">Reference proteome</keyword>
<feature type="compositionally biased region" description="Basic residues" evidence="1">
    <location>
        <begin position="118"/>
        <end position="130"/>
    </location>
</feature>
<evidence type="ECO:0000313" key="2">
    <source>
        <dbReference type="EMBL" id="KPH80536.1"/>
    </source>
</evidence>
<gene>
    <name evidence="2" type="ORF">AE618_12215</name>
</gene>
<evidence type="ECO:0000313" key="3">
    <source>
        <dbReference type="Proteomes" id="UP000037822"/>
    </source>
</evidence>
<sequence>MSKASWPELPALLAEIAEVAGIDAALAIAEAKGGQEVFVVSRLRPDNWLVKAVGQQKAQTISDHFCSGRYRQKLDIPFGPKGSYLAERRRVARALAEAQSSGASANQMAKAAGVTNRSARRFRSKQRHHNSSQFKLL</sequence>
<accession>A0A0N0MB66</accession>
<dbReference type="OrthoDB" id="8141515at2"/>
<dbReference type="EMBL" id="LGSZ01000040">
    <property type="protein sequence ID" value="KPH80536.1"/>
    <property type="molecule type" value="Genomic_DNA"/>
</dbReference>
<dbReference type="AlphaFoldDB" id="A0A0N0MB66"/>
<comment type="caution">
    <text evidence="2">The sequence shown here is derived from an EMBL/GenBank/DDBJ whole genome shotgun (WGS) entry which is preliminary data.</text>
</comment>
<name>A0A0N0MB66_9HYPH</name>
<dbReference type="Proteomes" id="UP000037822">
    <property type="component" value="Unassembled WGS sequence"/>
</dbReference>
<evidence type="ECO:0000256" key="1">
    <source>
        <dbReference type="SAM" id="MobiDB-lite"/>
    </source>
</evidence>
<reference evidence="2 3" key="1">
    <citation type="submission" date="2015-07" db="EMBL/GenBank/DDBJ databases">
        <title>Whole genome sequencing of Bosea vaviloviae isolated from cave pool.</title>
        <authorList>
            <person name="Tan N.E.H."/>
            <person name="Lee Y.P."/>
            <person name="Gan H.M."/>
            <person name="Barton H."/>
            <person name="Savka M.A."/>
        </authorList>
    </citation>
    <scope>NUCLEOTIDE SEQUENCE [LARGE SCALE GENOMIC DNA]</scope>
    <source>
        <strain evidence="2 3">SD260</strain>
    </source>
</reference>
<dbReference type="RefSeq" id="WP_054209336.1">
    <property type="nucleotide sequence ID" value="NZ_LGSZ01000040.1"/>
</dbReference>
<organism evidence="2 3">
    <name type="scientific">Bosea vaviloviae</name>
    <dbReference type="NCBI Taxonomy" id="1526658"/>
    <lineage>
        <taxon>Bacteria</taxon>
        <taxon>Pseudomonadati</taxon>
        <taxon>Pseudomonadota</taxon>
        <taxon>Alphaproteobacteria</taxon>
        <taxon>Hyphomicrobiales</taxon>
        <taxon>Boseaceae</taxon>
        <taxon>Bosea</taxon>
    </lineage>
</organism>